<accession>A0A9X1TY68</accession>
<gene>
    <name evidence="3" type="ORF">LVY65_06995</name>
</gene>
<dbReference type="EMBL" id="JAKFGM010000002">
    <property type="protein sequence ID" value="MCF2514808.1"/>
    <property type="molecule type" value="Genomic_DNA"/>
</dbReference>
<dbReference type="GO" id="GO:0004190">
    <property type="term" value="F:aspartic-type endopeptidase activity"/>
    <property type="evidence" value="ECO:0007669"/>
    <property type="project" value="InterPro"/>
</dbReference>
<dbReference type="Pfam" id="PF01478">
    <property type="entry name" value="Peptidase_A24"/>
    <property type="match status" value="1"/>
</dbReference>
<proteinExistence type="predicted"/>
<keyword evidence="4" id="KW-1185">Reference proteome</keyword>
<dbReference type="InterPro" id="IPR000045">
    <property type="entry name" value="Prepilin_IV_endopep_pep"/>
</dbReference>
<evidence type="ECO:0000313" key="3">
    <source>
        <dbReference type="EMBL" id="MCF2514808.1"/>
    </source>
</evidence>
<dbReference type="Gene3D" id="1.20.120.1220">
    <property type="match status" value="1"/>
</dbReference>
<evidence type="ECO:0000256" key="1">
    <source>
        <dbReference type="SAM" id="Phobius"/>
    </source>
</evidence>
<keyword evidence="1" id="KW-0812">Transmembrane</keyword>
<dbReference type="RefSeq" id="WP_235067305.1">
    <property type="nucleotide sequence ID" value="NZ_JAKFGM010000002.1"/>
</dbReference>
<evidence type="ECO:0000313" key="4">
    <source>
        <dbReference type="Proteomes" id="UP001139410"/>
    </source>
</evidence>
<name>A0A9X1TY68_9SPHN</name>
<feature type="domain" description="Prepilin type IV endopeptidase peptidase" evidence="2">
    <location>
        <begin position="13"/>
        <end position="112"/>
    </location>
</feature>
<dbReference type="AlphaFoldDB" id="A0A9X1TY68"/>
<sequence>MNLLALAPQWLAIALFMLLLAAALQDGLRLKISDWISGAIAIGAFAALALDGPIIGLWQNFALFAAMLAVGTFAFGRGWMGGGDIKLLAASVLWFDLSNGWRLLVAIAIAGGVEALIIIGLRRLKWPDSVRARVLMLQPRGGIPYGIAIALGVALMGWWLRN</sequence>
<keyword evidence="1" id="KW-0472">Membrane</keyword>
<comment type="caution">
    <text evidence="3">The sequence shown here is derived from an EMBL/GenBank/DDBJ whole genome shotgun (WGS) entry which is preliminary data.</text>
</comment>
<organism evidence="3 4">
    <name type="scientific">Sphingomonas cremea</name>
    <dbReference type="NCBI Taxonomy" id="2904799"/>
    <lineage>
        <taxon>Bacteria</taxon>
        <taxon>Pseudomonadati</taxon>
        <taxon>Pseudomonadota</taxon>
        <taxon>Alphaproteobacteria</taxon>
        <taxon>Sphingomonadales</taxon>
        <taxon>Sphingomonadaceae</taxon>
        <taxon>Sphingomonas</taxon>
    </lineage>
</organism>
<feature type="transmembrane region" description="Helical" evidence="1">
    <location>
        <begin position="142"/>
        <end position="160"/>
    </location>
</feature>
<protein>
    <submittedName>
        <fullName evidence="3">Peptidase</fullName>
    </submittedName>
</protein>
<dbReference type="Proteomes" id="UP001139410">
    <property type="component" value="Unassembled WGS sequence"/>
</dbReference>
<keyword evidence="1" id="KW-1133">Transmembrane helix</keyword>
<dbReference type="GO" id="GO:0016020">
    <property type="term" value="C:membrane"/>
    <property type="evidence" value="ECO:0007669"/>
    <property type="project" value="InterPro"/>
</dbReference>
<feature type="transmembrane region" description="Helical" evidence="1">
    <location>
        <begin position="100"/>
        <end position="121"/>
    </location>
</feature>
<feature type="transmembrane region" description="Helical" evidence="1">
    <location>
        <begin position="61"/>
        <end position="80"/>
    </location>
</feature>
<feature type="transmembrane region" description="Helical" evidence="1">
    <location>
        <begin position="35"/>
        <end position="54"/>
    </location>
</feature>
<evidence type="ECO:0000259" key="2">
    <source>
        <dbReference type="Pfam" id="PF01478"/>
    </source>
</evidence>
<reference evidence="3" key="1">
    <citation type="submission" date="2022-01" db="EMBL/GenBank/DDBJ databases">
        <authorList>
            <person name="Jo J.-H."/>
            <person name="Im W.-T."/>
        </authorList>
    </citation>
    <scope>NUCLEOTIDE SEQUENCE</scope>
    <source>
        <strain evidence="3">G124</strain>
    </source>
</reference>